<comment type="caution">
    <text evidence="1">The sequence shown here is derived from an EMBL/GenBank/DDBJ whole genome shotgun (WGS) entry which is preliminary data.</text>
</comment>
<dbReference type="AlphaFoldDB" id="A0A9D4NNY1"/>
<organism evidence="1 2">
    <name type="scientific">Dreissena polymorpha</name>
    <name type="common">Zebra mussel</name>
    <name type="synonym">Mytilus polymorpha</name>
    <dbReference type="NCBI Taxonomy" id="45954"/>
    <lineage>
        <taxon>Eukaryota</taxon>
        <taxon>Metazoa</taxon>
        <taxon>Spiralia</taxon>
        <taxon>Lophotrochozoa</taxon>
        <taxon>Mollusca</taxon>
        <taxon>Bivalvia</taxon>
        <taxon>Autobranchia</taxon>
        <taxon>Heteroconchia</taxon>
        <taxon>Euheterodonta</taxon>
        <taxon>Imparidentia</taxon>
        <taxon>Neoheterodontei</taxon>
        <taxon>Myida</taxon>
        <taxon>Dreissenoidea</taxon>
        <taxon>Dreissenidae</taxon>
        <taxon>Dreissena</taxon>
    </lineage>
</organism>
<name>A0A9D4NNY1_DREPO</name>
<accession>A0A9D4NNY1</accession>
<dbReference type="Proteomes" id="UP000828390">
    <property type="component" value="Unassembled WGS sequence"/>
</dbReference>
<reference evidence="1" key="2">
    <citation type="submission" date="2020-11" db="EMBL/GenBank/DDBJ databases">
        <authorList>
            <person name="McCartney M.A."/>
            <person name="Auch B."/>
            <person name="Kono T."/>
            <person name="Mallez S."/>
            <person name="Becker A."/>
            <person name="Gohl D.M."/>
            <person name="Silverstein K.A.T."/>
            <person name="Koren S."/>
            <person name="Bechman K.B."/>
            <person name="Herman A."/>
            <person name="Abrahante J.E."/>
            <person name="Garbe J."/>
        </authorList>
    </citation>
    <scope>NUCLEOTIDE SEQUENCE</scope>
    <source>
        <strain evidence="1">Duluth1</strain>
        <tissue evidence="1">Whole animal</tissue>
    </source>
</reference>
<sequence length="85" mass="9381">MSPRKIYYMAGNIPNSRTVAALSTARRLLLRSSSFIMSSPVKTLGCAVCRTLSCRYTCVRSDRWPNTPDGSTAITFLPGAEFPDF</sequence>
<protein>
    <submittedName>
        <fullName evidence="1">Uncharacterized protein</fullName>
    </submittedName>
</protein>
<reference evidence="1" key="1">
    <citation type="journal article" date="2019" name="bioRxiv">
        <title>The Genome of the Zebra Mussel, Dreissena polymorpha: A Resource for Invasive Species Research.</title>
        <authorList>
            <person name="McCartney M.A."/>
            <person name="Auch B."/>
            <person name="Kono T."/>
            <person name="Mallez S."/>
            <person name="Zhang Y."/>
            <person name="Obille A."/>
            <person name="Becker A."/>
            <person name="Abrahante J.E."/>
            <person name="Garbe J."/>
            <person name="Badalamenti J.P."/>
            <person name="Herman A."/>
            <person name="Mangelson H."/>
            <person name="Liachko I."/>
            <person name="Sullivan S."/>
            <person name="Sone E.D."/>
            <person name="Koren S."/>
            <person name="Silverstein K.A.T."/>
            <person name="Beckman K.B."/>
            <person name="Gohl D.M."/>
        </authorList>
    </citation>
    <scope>NUCLEOTIDE SEQUENCE</scope>
    <source>
        <strain evidence="1">Duluth1</strain>
        <tissue evidence="1">Whole animal</tissue>
    </source>
</reference>
<dbReference type="EMBL" id="JAIWYP010000001">
    <property type="protein sequence ID" value="KAH3897102.1"/>
    <property type="molecule type" value="Genomic_DNA"/>
</dbReference>
<proteinExistence type="predicted"/>
<keyword evidence="2" id="KW-1185">Reference proteome</keyword>
<evidence type="ECO:0000313" key="1">
    <source>
        <dbReference type="EMBL" id="KAH3897102.1"/>
    </source>
</evidence>
<gene>
    <name evidence="1" type="ORF">DPMN_021287</name>
</gene>
<evidence type="ECO:0000313" key="2">
    <source>
        <dbReference type="Proteomes" id="UP000828390"/>
    </source>
</evidence>